<evidence type="ECO:0000313" key="4">
    <source>
        <dbReference type="Proteomes" id="UP000789396"/>
    </source>
</evidence>
<keyword evidence="2" id="KW-1133">Transmembrane helix</keyword>
<keyword evidence="2" id="KW-0812">Transmembrane</keyword>
<accession>A0A9N8ZY78</accession>
<name>A0A9N8ZY78_9GLOM</name>
<dbReference type="AlphaFoldDB" id="A0A9N8ZY78"/>
<feature type="region of interest" description="Disordered" evidence="1">
    <location>
        <begin position="79"/>
        <end position="107"/>
    </location>
</feature>
<feature type="transmembrane region" description="Helical" evidence="2">
    <location>
        <begin position="122"/>
        <end position="147"/>
    </location>
</feature>
<organism evidence="3 4">
    <name type="scientific">Racocetra fulgida</name>
    <dbReference type="NCBI Taxonomy" id="60492"/>
    <lineage>
        <taxon>Eukaryota</taxon>
        <taxon>Fungi</taxon>
        <taxon>Fungi incertae sedis</taxon>
        <taxon>Mucoromycota</taxon>
        <taxon>Glomeromycotina</taxon>
        <taxon>Glomeromycetes</taxon>
        <taxon>Diversisporales</taxon>
        <taxon>Gigasporaceae</taxon>
        <taxon>Racocetra</taxon>
    </lineage>
</organism>
<proteinExistence type="predicted"/>
<sequence>MSDQTNRHSLSIRSTDSESAEEKNSATLTTFAATEIPEKTHPISDFKEIHDVEGKELRLEDRFVVNFYNTANNSEVEIRDNTETSNTGLSKSTRNVNYRTNSGTSDVNKGCLSRLKPSPQTLSTIIIPIVIVLLGIIMGIAVFFVILGQE</sequence>
<dbReference type="Proteomes" id="UP000789396">
    <property type="component" value="Unassembled WGS sequence"/>
</dbReference>
<keyword evidence="4" id="KW-1185">Reference proteome</keyword>
<comment type="caution">
    <text evidence="3">The sequence shown here is derived from an EMBL/GenBank/DDBJ whole genome shotgun (WGS) entry which is preliminary data.</text>
</comment>
<feature type="non-terminal residue" evidence="3">
    <location>
        <position position="150"/>
    </location>
</feature>
<gene>
    <name evidence="3" type="ORF">RFULGI_LOCUS2917</name>
</gene>
<keyword evidence="2" id="KW-0472">Membrane</keyword>
<evidence type="ECO:0000256" key="1">
    <source>
        <dbReference type="SAM" id="MobiDB-lite"/>
    </source>
</evidence>
<reference evidence="3" key="1">
    <citation type="submission" date="2021-06" db="EMBL/GenBank/DDBJ databases">
        <authorList>
            <person name="Kallberg Y."/>
            <person name="Tangrot J."/>
            <person name="Rosling A."/>
        </authorList>
    </citation>
    <scope>NUCLEOTIDE SEQUENCE</scope>
    <source>
        <strain evidence="3">IN212</strain>
    </source>
</reference>
<dbReference type="OrthoDB" id="60033at2759"/>
<feature type="compositionally biased region" description="Polar residues" evidence="1">
    <location>
        <begin position="83"/>
        <end position="107"/>
    </location>
</feature>
<feature type="compositionally biased region" description="Polar residues" evidence="1">
    <location>
        <begin position="1"/>
        <end position="14"/>
    </location>
</feature>
<evidence type="ECO:0000256" key="2">
    <source>
        <dbReference type="SAM" id="Phobius"/>
    </source>
</evidence>
<feature type="region of interest" description="Disordered" evidence="1">
    <location>
        <begin position="1"/>
        <end position="26"/>
    </location>
</feature>
<protein>
    <submittedName>
        <fullName evidence="3">1229_t:CDS:1</fullName>
    </submittedName>
</protein>
<dbReference type="EMBL" id="CAJVPZ010002373">
    <property type="protein sequence ID" value="CAG8511487.1"/>
    <property type="molecule type" value="Genomic_DNA"/>
</dbReference>
<evidence type="ECO:0000313" key="3">
    <source>
        <dbReference type="EMBL" id="CAG8511487.1"/>
    </source>
</evidence>